<accession>A0A176S4G5</accession>
<feature type="domain" description="Carbamoyltransferase" evidence="1">
    <location>
        <begin position="3"/>
        <end position="297"/>
    </location>
</feature>
<dbReference type="GO" id="GO:0016740">
    <property type="term" value="F:transferase activity"/>
    <property type="evidence" value="ECO:0007669"/>
    <property type="project" value="UniProtKB-KW"/>
</dbReference>
<keyword evidence="2" id="KW-0808">Transferase</keyword>
<dbReference type="InterPro" id="IPR043129">
    <property type="entry name" value="ATPase_NBD"/>
</dbReference>
<dbReference type="PANTHER" id="PTHR34847:SF1">
    <property type="entry name" value="NODULATION PROTEIN U"/>
    <property type="match status" value="1"/>
</dbReference>
<sequence length="473" mass="54318">MNILGISAYYHDSAAALIRDGDIIAAAQEERFSRKKHDARFPVHAIRSCLEIGQISMQDIDHIVFYDKPLVKFERLLETYLGFAPKGFRSFVQAMPIWLKEKLYLKKVLRKELTALGTNQLPPLLFTEHHQAHAASAFFPSPFKKAGVLCLDGVGEWATTTVWLGEDNQLTPQWEIDFPHSLGLLYSAFTYFTGFKVNSGEYKLMGLAPYGEPKYVQTILDNLIDLKEDGTFQLNMRYFNYAVGLTMTNSQFDKLFGGPPRPAEGTLTQREMDLARSIQAVTEEVVLRLARTVHKELANVYELDNSTFYNNQRPRPYLNLKNNQSEINDPGFWLFDWSHGFRFVFHRLLRLDWKYELGLLDLLNSTIALDSKAREKYEKQGLEVLDRVLNNAMASFPNTRFYGFLPSGKLKNGFDKEYEKIFVKHGAVYFSEFYNYVDSTEGTNCLPLDGHWNHLGNKVAGNMLSKLLADYEK</sequence>
<dbReference type="InterPro" id="IPR003696">
    <property type="entry name" value="Carbtransf_dom"/>
</dbReference>
<dbReference type="InterPro" id="IPR051338">
    <property type="entry name" value="NodU/CmcH_Carbamoyltrnsfr"/>
</dbReference>
<reference evidence="2 3" key="1">
    <citation type="submission" date="2016-05" db="EMBL/GenBank/DDBJ databases">
        <title>Single-cell genome of chain-forming Candidatus Thiomargarita nelsonii and comparison to other large sulfur-oxidizing bacteria.</title>
        <authorList>
            <person name="Winkel M."/>
            <person name="Salman V."/>
            <person name="Woyke T."/>
            <person name="Schulz-Vogt H."/>
            <person name="Richter M."/>
            <person name="Flood B."/>
            <person name="Bailey J."/>
            <person name="Amann R."/>
            <person name="Mussmann M."/>
        </authorList>
    </citation>
    <scope>NUCLEOTIDE SEQUENCE [LARGE SCALE GENOMIC DNA]</scope>
    <source>
        <strain evidence="2 3">THI036</strain>
    </source>
</reference>
<name>A0A176S4G5_9GAMM</name>
<dbReference type="CDD" id="cd24098">
    <property type="entry name" value="ASKHA_NBD_TobZ_N"/>
    <property type="match status" value="1"/>
</dbReference>
<gene>
    <name evidence="2" type="ORF">THIOM_001358</name>
</gene>
<dbReference type="PANTHER" id="PTHR34847">
    <property type="entry name" value="NODULATION PROTEIN U"/>
    <property type="match status" value="1"/>
</dbReference>
<dbReference type="Gene3D" id="3.30.420.40">
    <property type="match status" value="2"/>
</dbReference>
<evidence type="ECO:0000313" key="2">
    <source>
        <dbReference type="EMBL" id="OAD22827.1"/>
    </source>
</evidence>
<organism evidence="2 3">
    <name type="scientific">Candidatus Thiomargarita nelsonii</name>
    <dbReference type="NCBI Taxonomy" id="1003181"/>
    <lineage>
        <taxon>Bacteria</taxon>
        <taxon>Pseudomonadati</taxon>
        <taxon>Pseudomonadota</taxon>
        <taxon>Gammaproteobacteria</taxon>
        <taxon>Thiotrichales</taxon>
        <taxon>Thiotrichaceae</taxon>
        <taxon>Thiomargarita</taxon>
    </lineage>
</organism>
<dbReference type="EMBL" id="LUTY01000719">
    <property type="protein sequence ID" value="OAD22827.1"/>
    <property type="molecule type" value="Genomic_DNA"/>
</dbReference>
<keyword evidence="3" id="KW-1185">Reference proteome</keyword>
<evidence type="ECO:0000313" key="3">
    <source>
        <dbReference type="Proteomes" id="UP000076962"/>
    </source>
</evidence>
<evidence type="ECO:0000259" key="1">
    <source>
        <dbReference type="Pfam" id="PF02543"/>
    </source>
</evidence>
<protein>
    <submittedName>
        <fullName evidence="2">Carbamoyltransferase family protein</fullName>
    </submittedName>
</protein>
<dbReference type="PATRIC" id="fig|1003181.4.peg.1897"/>
<dbReference type="SUPFAM" id="SSF53067">
    <property type="entry name" value="Actin-like ATPase domain"/>
    <property type="match status" value="1"/>
</dbReference>
<proteinExistence type="predicted"/>
<comment type="caution">
    <text evidence="2">The sequence shown here is derived from an EMBL/GenBank/DDBJ whole genome shotgun (WGS) entry which is preliminary data.</text>
</comment>
<dbReference type="Pfam" id="PF02543">
    <property type="entry name" value="Carbam_trans_N"/>
    <property type="match status" value="1"/>
</dbReference>
<dbReference type="AlphaFoldDB" id="A0A176S4G5"/>
<dbReference type="Proteomes" id="UP000076962">
    <property type="component" value="Unassembled WGS sequence"/>
</dbReference>